<protein>
    <recommendedName>
        <fullName evidence="4">PrgI family protein</fullName>
    </recommendedName>
</protein>
<feature type="transmembrane region" description="Helical" evidence="1">
    <location>
        <begin position="46"/>
        <end position="66"/>
    </location>
</feature>
<feature type="transmembrane region" description="Helical" evidence="1">
    <location>
        <begin position="21"/>
        <end position="40"/>
    </location>
</feature>
<evidence type="ECO:0000256" key="1">
    <source>
        <dbReference type="SAM" id="Phobius"/>
    </source>
</evidence>
<evidence type="ECO:0000313" key="3">
    <source>
        <dbReference type="Proteomes" id="UP001404956"/>
    </source>
</evidence>
<accession>A0ABP9XH02</accession>
<keyword evidence="1" id="KW-0472">Membrane</keyword>
<dbReference type="EMBL" id="BAABRV010000005">
    <property type="protein sequence ID" value="GAA5533903.1"/>
    <property type="molecule type" value="Genomic_DNA"/>
</dbReference>
<proteinExistence type="predicted"/>
<keyword evidence="3" id="KW-1185">Reference proteome</keyword>
<dbReference type="RefSeq" id="WP_345454740.1">
    <property type="nucleotide sequence ID" value="NZ_BAABRV010000005.1"/>
</dbReference>
<reference evidence="2 3" key="1">
    <citation type="submission" date="2024-02" db="EMBL/GenBank/DDBJ databases">
        <title>Deinococcus aluminii NBRC 112889.</title>
        <authorList>
            <person name="Ichikawa N."/>
            <person name="Katano-Makiyama Y."/>
            <person name="Hidaka K."/>
        </authorList>
    </citation>
    <scope>NUCLEOTIDE SEQUENCE [LARGE SCALE GENOMIC DNA]</scope>
    <source>
        <strain evidence="2 3">NBRC 112889</strain>
    </source>
</reference>
<name>A0ABP9XH02_9DEIO</name>
<organism evidence="2 3">
    <name type="scientific">Deinococcus aluminii</name>
    <dbReference type="NCBI Taxonomy" id="1656885"/>
    <lineage>
        <taxon>Bacteria</taxon>
        <taxon>Thermotogati</taxon>
        <taxon>Deinococcota</taxon>
        <taxon>Deinococci</taxon>
        <taxon>Deinococcales</taxon>
        <taxon>Deinococcaceae</taxon>
        <taxon>Deinococcus</taxon>
    </lineage>
</organism>
<gene>
    <name evidence="2" type="ORF">Dalu01_02311</name>
</gene>
<keyword evidence="1" id="KW-0812">Transmembrane</keyword>
<comment type="caution">
    <text evidence="2">The sequence shown here is derived from an EMBL/GenBank/DDBJ whole genome shotgun (WGS) entry which is preliminary data.</text>
</comment>
<evidence type="ECO:0008006" key="4">
    <source>
        <dbReference type="Google" id="ProtNLM"/>
    </source>
</evidence>
<keyword evidence="1" id="KW-1133">Transmembrane helix</keyword>
<dbReference type="Proteomes" id="UP001404956">
    <property type="component" value="Unassembled WGS sequence"/>
</dbReference>
<evidence type="ECO:0000313" key="2">
    <source>
        <dbReference type="EMBL" id="GAA5533903.1"/>
    </source>
</evidence>
<sequence>MNNWPNLDNLQFEKLGMSRNALFLTVAVAFALYLLVDFLSKPYLEHAAGLIQLAPLIGTAAFWWFVMIPQVRKWNETLPKGHFQGLADYYLFNPRNLEITNDPEPMPLYVKQAAHPPHRPTQRGAKLKK</sequence>